<feature type="domain" description="Glycosyltransferase subfamily 4-like N-terminal" evidence="2">
    <location>
        <begin position="13"/>
        <end position="146"/>
    </location>
</feature>
<gene>
    <name evidence="3" type="ORF">ACFPQA_11075</name>
</gene>
<accession>A0ABW0RPP7</accession>
<dbReference type="RefSeq" id="WP_248160630.1">
    <property type="nucleotide sequence ID" value="NZ_JAKZAJ010000007.1"/>
</dbReference>
<dbReference type="Gene3D" id="3.40.50.2000">
    <property type="entry name" value="Glycogen Phosphorylase B"/>
    <property type="match status" value="2"/>
</dbReference>
<dbReference type="CDD" id="cd03811">
    <property type="entry name" value="GT4_GT28_WabH-like"/>
    <property type="match status" value="1"/>
</dbReference>
<name>A0ABW0RPP7_9GAMM</name>
<dbReference type="EMBL" id="JBHSNL010000003">
    <property type="protein sequence ID" value="MFC5545600.1"/>
    <property type="molecule type" value="Genomic_DNA"/>
</dbReference>
<dbReference type="EC" id="2.4.-.-" evidence="3"/>
<evidence type="ECO:0000313" key="3">
    <source>
        <dbReference type="EMBL" id="MFC5545600.1"/>
    </source>
</evidence>
<keyword evidence="3" id="KW-0328">Glycosyltransferase</keyword>
<protein>
    <submittedName>
        <fullName evidence="3">Glycosyltransferase</fullName>
        <ecNumber evidence="3">2.4.-.-</ecNumber>
    </submittedName>
</protein>
<dbReference type="PANTHER" id="PTHR12526:SF630">
    <property type="entry name" value="GLYCOSYLTRANSFERASE"/>
    <property type="match status" value="1"/>
</dbReference>
<dbReference type="Pfam" id="PF13439">
    <property type="entry name" value="Glyco_transf_4"/>
    <property type="match status" value="1"/>
</dbReference>
<evidence type="ECO:0000313" key="4">
    <source>
        <dbReference type="Proteomes" id="UP001596055"/>
    </source>
</evidence>
<sequence length="340" mass="37394">MKVCQIMAGDEEGGLENHFVELSNGLLDHVDSVVAIGHEKYRSRFAPGVKFIALDLSRGRRNLLQLARLITILRRESPDIVHAQANKAVDMLARISAFVPGYRIGTLHSRKKTIGMYAAMHTVIGVSKGVVANLDHPHVRVVYNGVQAYSGKPWNKDALAKHFALDPELPISLSVGRLVPTKAFDNLVSAWEPQHGQLIIVGEGPQRGRLQEQIRYERLDGRVVLAGFCPDVRGMMSGADLLIFASHREGFSYALAEALLCRLPVLSTRVPGAEEVLPDQYLVPTNDIAALKQALSDTIADLPAAQKSQAELFRWAAETLTVEHMVSATERIYREVLGIA</sequence>
<dbReference type="PANTHER" id="PTHR12526">
    <property type="entry name" value="GLYCOSYLTRANSFERASE"/>
    <property type="match status" value="1"/>
</dbReference>
<dbReference type="InterPro" id="IPR001296">
    <property type="entry name" value="Glyco_trans_1"/>
</dbReference>
<keyword evidence="4" id="KW-1185">Reference proteome</keyword>
<dbReference type="InterPro" id="IPR028098">
    <property type="entry name" value="Glyco_trans_4-like_N"/>
</dbReference>
<dbReference type="SUPFAM" id="SSF53756">
    <property type="entry name" value="UDP-Glycosyltransferase/glycogen phosphorylase"/>
    <property type="match status" value="1"/>
</dbReference>
<keyword evidence="3" id="KW-0808">Transferase</keyword>
<dbReference type="GO" id="GO:0016757">
    <property type="term" value="F:glycosyltransferase activity"/>
    <property type="evidence" value="ECO:0007669"/>
    <property type="project" value="UniProtKB-KW"/>
</dbReference>
<dbReference type="Pfam" id="PF00534">
    <property type="entry name" value="Glycos_transf_1"/>
    <property type="match status" value="1"/>
</dbReference>
<dbReference type="Proteomes" id="UP001596055">
    <property type="component" value="Unassembled WGS sequence"/>
</dbReference>
<feature type="domain" description="Glycosyl transferase family 1" evidence="1">
    <location>
        <begin position="159"/>
        <end position="302"/>
    </location>
</feature>
<reference evidence="4" key="1">
    <citation type="journal article" date="2019" name="Int. J. Syst. Evol. Microbiol.">
        <title>The Global Catalogue of Microorganisms (GCM) 10K type strain sequencing project: providing services to taxonomists for standard genome sequencing and annotation.</title>
        <authorList>
            <consortium name="The Broad Institute Genomics Platform"/>
            <consortium name="The Broad Institute Genome Sequencing Center for Infectious Disease"/>
            <person name="Wu L."/>
            <person name="Ma J."/>
        </authorList>
    </citation>
    <scope>NUCLEOTIDE SEQUENCE [LARGE SCALE GENOMIC DNA]</scope>
    <source>
        <strain evidence="4">CGMCC 4.1799</strain>
    </source>
</reference>
<evidence type="ECO:0000259" key="1">
    <source>
        <dbReference type="Pfam" id="PF00534"/>
    </source>
</evidence>
<proteinExistence type="predicted"/>
<comment type="caution">
    <text evidence="3">The sequence shown here is derived from an EMBL/GenBank/DDBJ whole genome shotgun (WGS) entry which is preliminary data.</text>
</comment>
<organism evidence="3 4">
    <name type="scientific">Marinobacter koreensis</name>
    <dbReference type="NCBI Taxonomy" id="335974"/>
    <lineage>
        <taxon>Bacteria</taxon>
        <taxon>Pseudomonadati</taxon>
        <taxon>Pseudomonadota</taxon>
        <taxon>Gammaproteobacteria</taxon>
        <taxon>Pseudomonadales</taxon>
        <taxon>Marinobacteraceae</taxon>
        <taxon>Marinobacter</taxon>
    </lineage>
</organism>
<evidence type="ECO:0000259" key="2">
    <source>
        <dbReference type="Pfam" id="PF13439"/>
    </source>
</evidence>